<evidence type="ECO:0000313" key="1">
    <source>
        <dbReference type="EMBL" id="GFN99983.1"/>
    </source>
</evidence>
<comment type="caution">
    <text evidence="1">The sequence shown here is derived from an EMBL/GenBank/DDBJ whole genome shotgun (WGS) entry which is preliminary data.</text>
</comment>
<protein>
    <submittedName>
        <fullName evidence="1">Uncharacterized protein</fullName>
    </submittedName>
</protein>
<dbReference type="EMBL" id="BLXT01003024">
    <property type="protein sequence ID" value="GFN99983.1"/>
    <property type="molecule type" value="Genomic_DNA"/>
</dbReference>
<reference evidence="1 2" key="1">
    <citation type="journal article" date="2021" name="Elife">
        <title>Chloroplast acquisition without the gene transfer in kleptoplastic sea slugs, Plakobranchus ocellatus.</title>
        <authorList>
            <person name="Maeda T."/>
            <person name="Takahashi S."/>
            <person name="Yoshida T."/>
            <person name="Shimamura S."/>
            <person name="Takaki Y."/>
            <person name="Nagai Y."/>
            <person name="Toyoda A."/>
            <person name="Suzuki Y."/>
            <person name="Arimoto A."/>
            <person name="Ishii H."/>
            <person name="Satoh N."/>
            <person name="Nishiyama T."/>
            <person name="Hasebe M."/>
            <person name="Maruyama T."/>
            <person name="Minagawa J."/>
            <person name="Obokata J."/>
            <person name="Shigenobu S."/>
        </authorList>
    </citation>
    <scope>NUCLEOTIDE SEQUENCE [LARGE SCALE GENOMIC DNA]</scope>
</reference>
<organism evidence="1 2">
    <name type="scientific">Plakobranchus ocellatus</name>
    <dbReference type="NCBI Taxonomy" id="259542"/>
    <lineage>
        <taxon>Eukaryota</taxon>
        <taxon>Metazoa</taxon>
        <taxon>Spiralia</taxon>
        <taxon>Lophotrochozoa</taxon>
        <taxon>Mollusca</taxon>
        <taxon>Gastropoda</taxon>
        <taxon>Heterobranchia</taxon>
        <taxon>Euthyneura</taxon>
        <taxon>Panpulmonata</taxon>
        <taxon>Sacoglossa</taxon>
        <taxon>Placobranchoidea</taxon>
        <taxon>Plakobranchidae</taxon>
        <taxon>Plakobranchus</taxon>
    </lineage>
</organism>
<dbReference type="AlphaFoldDB" id="A0AAV4A1A5"/>
<accession>A0AAV4A1A5</accession>
<name>A0AAV4A1A5_9GAST</name>
<proteinExistence type="predicted"/>
<keyword evidence="2" id="KW-1185">Reference proteome</keyword>
<dbReference type="Proteomes" id="UP000735302">
    <property type="component" value="Unassembled WGS sequence"/>
</dbReference>
<evidence type="ECO:0000313" key="2">
    <source>
        <dbReference type="Proteomes" id="UP000735302"/>
    </source>
</evidence>
<sequence>MDSAFGAKNSRDDGRTIKHFTLQVSPRYNRVTDRLLQVSGRALSPVSPTSLRAFVHLLTVVPRVVRVRDDACDIVHSTQTMLAEA</sequence>
<gene>
    <name evidence="1" type="ORF">PoB_002648900</name>
</gene>